<evidence type="ECO:0000313" key="1">
    <source>
        <dbReference type="EMBL" id="KAL3508660.1"/>
    </source>
</evidence>
<dbReference type="EMBL" id="JBJUIK010000012">
    <property type="protein sequence ID" value="KAL3508660.1"/>
    <property type="molecule type" value="Genomic_DNA"/>
</dbReference>
<gene>
    <name evidence="1" type="ORF">ACH5RR_028061</name>
</gene>
<accession>A0ABD2YRP0</accession>
<evidence type="ECO:0000313" key="2">
    <source>
        <dbReference type="Proteomes" id="UP001630127"/>
    </source>
</evidence>
<organism evidence="1 2">
    <name type="scientific">Cinchona calisaya</name>
    <dbReference type="NCBI Taxonomy" id="153742"/>
    <lineage>
        <taxon>Eukaryota</taxon>
        <taxon>Viridiplantae</taxon>
        <taxon>Streptophyta</taxon>
        <taxon>Embryophyta</taxon>
        <taxon>Tracheophyta</taxon>
        <taxon>Spermatophyta</taxon>
        <taxon>Magnoliopsida</taxon>
        <taxon>eudicotyledons</taxon>
        <taxon>Gunneridae</taxon>
        <taxon>Pentapetalae</taxon>
        <taxon>asterids</taxon>
        <taxon>lamiids</taxon>
        <taxon>Gentianales</taxon>
        <taxon>Rubiaceae</taxon>
        <taxon>Cinchonoideae</taxon>
        <taxon>Cinchoneae</taxon>
        <taxon>Cinchona</taxon>
    </lineage>
</organism>
<proteinExistence type="predicted"/>
<protein>
    <submittedName>
        <fullName evidence="1">Uncharacterized protein</fullName>
    </submittedName>
</protein>
<reference evidence="1 2" key="1">
    <citation type="submission" date="2024-11" db="EMBL/GenBank/DDBJ databases">
        <title>A near-complete genome assembly of Cinchona calisaya.</title>
        <authorList>
            <person name="Lian D.C."/>
            <person name="Zhao X.W."/>
            <person name="Wei L."/>
        </authorList>
    </citation>
    <scope>NUCLEOTIDE SEQUENCE [LARGE SCALE GENOMIC DNA]</scope>
    <source>
        <tissue evidence="1">Nenye</tissue>
    </source>
</reference>
<keyword evidence="2" id="KW-1185">Reference proteome</keyword>
<comment type="caution">
    <text evidence="1">The sequence shown here is derived from an EMBL/GenBank/DDBJ whole genome shotgun (WGS) entry which is preliminary data.</text>
</comment>
<sequence length="130" mass="14309">MYTKNPSCENVLTRPLGTHMVVPRGMTPFSSSGPILWRCQTLFTPPMSTDCQKMISFTYSTSFAKQDSCSFRAGKLGRMYGPSLPPFSIVSTGQLQQPFMIQVPPSCSSSLEQIMLPPTGFLPTSTTSFH</sequence>
<name>A0ABD2YRP0_9GENT</name>
<dbReference type="AlphaFoldDB" id="A0ABD2YRP0"/>
<dbReference type="Proteomes" id="UP001630127">
    <property type="component" value="Unassembled WGS sequence"/>
</dbReference>